<dbReference type="PANTHER" id="PTHR42905:SF16">
    <property type="entry name" value="CARBOXYPHOSPHONOENOLPYRUVATE PHOSPHONOMUTASE-LIKE PROTEIN (AFU_ORTHOLOGUE AFUA_5G07230)"/>
    <property type="match status" value="1"/>
</dbReference>
<evidence type="ECO:0000313" key="1">
    <source>
        <dbReference type="EMBL" id="NNG37591.1"/>
    </source>
</evidence>
<dbReference type="AlphaFoldDB" id="A0A849AEF2"/>
<dbReference type="Gene3D" id="3.20.20.60">
    <property type="entry name" value="Phosphoenolpyruvate-binding domains"/>
    <property type="match status" value="1"/>
</dbReference>
<reference evidence="1 2" key="1">
    <citation type="submission" date="2020-05" db="EMBL/GenBank/DDBJ databases">
        <title>Nakamurella sp. DB0629 isolated from air conditioner.</title>
        <authorList>
            <person name="Kim D.H."/>
            <person name="Kim D.-U."/>
        </authorList>
    </citation>
    <scope>NUCLEOTIDE SEQUENCE [LARGE SCALE GENOMIC DNA]</scope>
    <source>
        <strain evidence="1 2">DB0629</strain>
    </source>
</reference>
<dbReference type="Proteomes" id="UP000562984">
    <property type="component" value="Unassembled WGS sequence"/>
</dbReference>
<dbReference type="GO" id="GO:0016829">
    <property type="term" value="F:lyase activity"/>
    <property type="evidence" value="ECO:0007669"/>
    <property type="project" value="UniProtKB-KW"/>
</dbReference>
<dbReference type="InterPro" id="IPR039556">
    <property type="entry name" value="ICL/PEPM"/>
</dbReference>
<organism evidence="1 2">
    <name type="scientific">Nakamurella aerolata</name>
    <dbReference type="NCBI Taxonomy" id="1656892"/>
    <lineage>
        <taxon>Bacteria</taxon>
        <taxon>Bacillati</taxon>
        <taxon>Actinomycetota</taxon>
        <taxon>Actinomycetes</taxon>
        <taxon>Nakamurellales</taxon>
        <taxon>Nakamurellaceae</taxon>
        <taxon>Nakamurella</taxon>
    </lineage>
</organism>
<keyword evidence="1" id="KW-0670">Pyruvate</keyword>
<dbReference type="RefSeq" id="WP_171201292.1">
    <property type="nucleotide sequence ID" value="NZ_JABEND010000016.1"/>
</dbReference>
<protein>
    <submittedName>
        <fullName evidence="1">Isocitrate lyase/phosphoenolpyruvate mutase family protein</fullName>
    </submittedName>
</protein>
<keyword evidence="2" id="KW-1185">Reference proteome</keyword>
<sequence>MTNLRGRFRDLHSSGTFLMPNPWDVGSAKMLIAQGFPALATTSSGFAGSLGRTDQRVTRDELLRHAEAMAGAAGEAGVPVNVDAENGFGDEPEQVATTARLLAATTAAGFSIEDWDPVGRRIYPLELAVERVVAAKAEAADLVFTARAENQLRQVADLDDTIARLQAYSAAGADVLYAPGLTAVADIQRVLAAVDKPLNVLVIPSAPSVQELTALGVRRISTGQGLAVAGYAALLRAADQLRAGDYSYAAADPNPLSLLD</sequence>
<gene>
    <name evidence="1" type="ORF">HKD39_18175</name>
</gene>
<dbReference type="InterPro" id="IPR015813">
    <property type="entry name" value="Pyrv/PenolPyrv_kinase-like_dom"/>
</dbReference>
<proteinExistence type="predicted"/>
<evidence type="ECO:0000313" key="2">
    <source>
        <dbReference type="Proteomes" id="UP000562984"/>
    </source>
</evidence>
<dbReference type="SUPFAM" id="SSF51621">
    <property type="entry name" value="Phosphoenolpyruvate/pyruvate domain"/>
    <property type="match status" value="1"/>
</dbReference>
<comment type="caution">
    <text evidence="1">The sequence shown here is derived from an EMBL/GenBank/DDBJ whole genome shotgun (WGS) entry which is preliminary data.</text>
</comment>
<dbReference type="CDD" id="cd00377">
    <property type="entry name" value="ICL_PEPM"/>
    <property type="match status" value="1"/>
</dbReference>
<accession>A0A849AEF2</accession>
<dbReference type="PANTHER" id="PTHR42905">
    <property type="entry name" value="PHOSPHOENOLPYRUVATE CARBOXYLASE"/>
    <property type="match status" value="1"/>
</dbReference>
<dbReference type="EMBL" id="JABEND010000016">
    <property type="protein sequence ID" value="NNG37591.1"/>
    <property type="molecule type" value="Genomic_DNA"/>
</dbReference>
<dbReference type="InterPro" id="IPR040442">
    <property type="entry name" value="Pyrv_kinase-like_dom_sf"/>
</dbReference>
<dbReference type="Pfam" id="PF13714">
    <property type="entry name" value="PEP_mutase"/>
    <property type="match status" value="1"/>
</dbReference>
<name>A0A849AEF2_9ACTN</name>
<keyword evidence="1" id="KW-0456">Lyase</keyword>